<feature type="compositionally biased region" description="Polar residues" evidence="1">
    <location>
        <begin position="33"/>
        <end position="56"/>
    </location>
</feature>
<dbReference type="AlphaFoldDB" id="A0A0F7SPZ2"/>
<feature type="region of interest" description="Disordered" evidence="1">
    <location>
        <begin position="29"/>
        <end position="56"/>
    </location>
</feature>
<organism evidence="2">
    <name type="scientific">Phaffia rhodozyma</name>
    <name type="common">Yeast</name>
    <name type="synonym">Xanthophyllomyces dendrorhous</name>
    <dbReference type="NCBI Taxonomy" id="264483"/>
    <lineage>
        <taxon>Eukaryota</taxon>
        <taxon>Fungi</taxon>
        <taxon>Dikarya</taxon>
        <taxon>Basidiomycota</taxon>
        <taxon>Agaricomycotina</taxon>
        <taxon>Tremellomycetes</taxon>
        <taxon>Cystofilobasidiales</taxon>
        <taxon>Mrakiaceae</taxon>
        <taxon>Phaffia</taxon>
    </lineage>
</organism>
<reference evidence="2" key="1">
    <citation type="submission" date="2014-08" db="EMBL/GenBank/DDBJ databases">
        <authorList>
            <person name="Sharma Rahul"/>
            <person name="Thines Marco"/>
        </authorList>
    </citation>
    <scope>NUCLEOTIDE SEQUENCE</scope>
</reference>
<proteinExistence type="predicted"/>
<dbReference type="EMBL" id="LN483124">
    <property type="protein sequence ID" value="CED82540.1"/>
    <property type="molecule type" value="Genomic_DNA"/>
</dbReference>
<evidence type="ECO:0000256" key="1">
    <source>
        <dbReference type="SAM" id="MobiDB-lite"/>
    </source>
</evidence>
<accession>A0A0F7SPZ2</accession>
<evidence type="ECO:0000313" key="2">
    <source>
        <dbReference type="EMBL" id="CED82540.1"/>
    </source>
</evidence>
<sequence>MAVTTLPGPVGPISADTYFAPSPTFLPHHHRCSSSQSTIRPIPIQSPSLPRNTSGRMSDSGLTLFYSSHMVPTRVRSNTNRAAVRRGTLVFPS</sequence>
<protein>
    <submittedName>
        <fullName evidence="2">Uncharacterized protein</fullName>
    </submittedName>
</protein>
<name>A0A0F7SPZ2_PHARH</name>